<protein>
    <submittedName>
        <fullName evidence="2">RCG62914</fullName>
    </submittedName>
</protein>
<gene>
    <name evidence="2" type="ORF">rCG_62914</name>
</gene>
<name>A6J2S8_RAT</name>
<dbReference type="Proteomes" id="UP000234681">
    <property type="component" value="Chromosome 18"/>
</dbReference>
<sequence length="79" mass="8902">MNLLLSLLRFSATSAGEERQLKTATRTTRQKPGSFKCKECLHHQQMTEGCASGQPQKKKFQEKCGEESLSLITEKSQEN</sequence>
<evidence type="ECO:0000256" key="1">
    <source>
        <dbReference type="SAM" id="SignalP"/>
    </source>
</evidence>
<reference evidence="3" key="1">
    <citation type="submission" date="2005-09" db="EMBL/GenBank/DDBJ databases">
        <authorList>
            <person name="Mural R.J."/>
            <person name="Li P.W."/>
            <person name="Adams M.D."/>
            <person name="Amanatides P.G."/>
            <person name="Baden-Tillson H."/>
            <person name="Barnstead M."/>
            <person name="Chin S.H."/>
            <person name="Dew I."/>
            <person name="Evans C.A."/>
            <person name="Ferriera S."/>
            <person name="Flanigan M."/>
            <person name="Fosler C."/>
            <person name="Glodek A."/>
            <person name="Gu Z."/>
            <person name="Holt R.A."/>
            <person name="Jennings D."/>
            <person name="Kraft C.L."/>
            <person name="Lu F."/>
            <person name="Nguyen T."/>
            <person name="Nusskern D.R."/>
            <person name="Pfannkoch C.M."/>
            <person name="Sitter C."/>
            <person name="Sutton G.G."/>
            <person name="Venter J.C."/>
            <person name="Wang Z."/>
            <person name="Woodage T."/>
            <person name="Zheng X.H."/>
            <person name="Zhong F."/>
        </authorList>
    </citation>
    <scope>NUCLEOTIDE SEQUENCE [LARGE SCALE GENOMIC DNA]</scope>
    <source>
        <strain>BN</strain>
        <strain evidence="3">Sprague-Dawley</strain>
    </source>
</reference>
<dbReference type="AlphaFoldDB" id="A6J2S8"/>
<evidence type="ECO:0000313" key="2">
    <source>
        <dbReference type="EMBL" id="EDL76210.1"/>
    </source>
</evidence>
<feature type="chain" id="PRO_5039935759" evidence="1">
    <location>
        <begin position="16"/>
        <end position="79"/>
    </location>
</feature>
<dbReference type="EMBL" id="CH473974">
    <property type="protein sequence ID" value="EDL76210.1"/>
    <property type="molecule type" value="Genomic_DNA"/>
</dbReference>
<keyword evidence="1" id="KW-0732">Signal</keyword>
<proteinExistence type="predicted"/>
<evidence type="ECO:0000313" key="3">
    <source>
        <dbReference type="Proteomes" id="UP000234681"/>
    </source>
</evidence>
<organism evidence="2 3">
    <name type="scientific">Rattus norvegicus</name>
    <name type="common">Rat</name>
    <dbReference type="NCBI Taxonomy" id="10116"/>
    <lineage>
        <taxon>Eukaryota</taxon>
        <taxon>Metazoa</taxon>
        <taxon>Chordata</taxon>
        <taxon>Craniata</taxon>
        <taxon>Vertebrata</taxon>
        <taxon>Euteleostomi</taxon>
        <taxon>Mammalia</taxon>
        <taxon>Eutheria</taxon>
        <taxon>Euarchontoglires</taxon>
        <taxon>Glires</taxon>
        <taxon>Rodentia</taxon>
        <taxon>Myomorpha</taxon>
        <taxon>Muroidea</taxon>
        <taxon>Muridae</taxon>
        <taxon>Murinae</taxon>
        <taxon>Rattus</taxon>
    </lineage>
</organism>
<feature type="signal peptide" evidence="1">
    <location>
        <begin position="1"/>
        <end position="15"/>
    </location>
</feature>
<accession>A6J2S8</accession>